<dbReference type="Gene3D" id="3.40.50.300">
    <property type="entry name" value="P-loop containing nucleotide triphosphate hydrolases"/>
    <property type="match status" value="1"/>
</dbReference>
<dbReference type="InterPro" id="IPR027417">
    <property type="entry name" value="P-loop_NTPase"/>
</dbReference>
<feature type="domain" description="ABC transporter" evidence="9">
    <location>
        <begin position="2"/>
        <end position="233"/>
    </location>
</feature>
<evidence type="ECO:0000313" key="10">
    <source>
        <dbReference type="EMBL" id="MBB6063415.1"/>
    </source>
</evidence>
<dbReference type="GO" id="GO:0042626">
    <property type="term" value="F:ATPase-coupled transmembrane transporter activity"/>
    <property type="evidence" value="ECO:0007669"/>
    <property type="project" value="TreeGrafter"/>
</dbReference>
<keyword evidence="11" id="KW-1185">Reference proteome</keyword>
<dbReference type="AlphaFoldDB" id="A0A841GN53"/>
<keyword evidence="5" id="KW-0547">Nucleotide-binding</keyword>
<evidence type="ECO:0000256" key="3">
    <source>
        <dbReference type="ARBA" id="ARBA00022448"/>
    </source>
</evidence>
<dbReference type="PROSITE" id="PS50893">
    <property type="entry name" value="ABC_TRANSPORTER_2"/>
    <property type="match status" value="1"/>
</dbReference>
<keyword evidence="7" id="KW-1278">Translocase</keyword>
<keyword evidence="8" id="KW-0472">Membrane</keyword>
<dbReference type="SUPFAM" id="SSF52540">
    <property type="entry name" value="P-loop containing nucleoside triphosphate hydrolases"/>
    <property type="match status" value="1"/>
</dbReference>
<reference evidence="10 11" key="1">
    <citation type="submission" date="2020-08" db="EMBL/GenBank/DDBJ databases">
        <title>Genomic Encyclopedia of Type Strains, Phase IV (KMG-IV): sequencing the most valuable type-strain genomes for metagenomic binning, comparative biology and taxonomic classification.</title>
        <authorList>
            <person name="Goeker M."/>
        </authorList>
    </citation>
    <scope>NUCLEOTIDE SEQUENCE [LARGE SCALE GENOMIC DNA]</scope>
    <source>
        <strain evidence="10 11">DSM 13481</strain>
    </source>
</reference>
<dbReference type="InterPro" id="IPR003593">
    <property type="entry name" value="AAA+_ATPase"/>
</dbReference>
<dbReference type="EMBL" id="JACHEX010000007">
    <property type="protein sequence ID" value="MBB6063415.1"/>
    <property type="molecule type" value="Genomic_DNA"/>
</dbReference>
<evidence type="ECO:0000313" key="11">
    <source>
        <dbReference type="Proteomes" id="UP000555828"/>
    </source>
</evidence>
<evidence type="ECO:0000256" key="1">
    <source>
        <dbReference type="ARBA" id="ARBA00004236"/>
    </source>
</evidence>
<dbReference type="FunFam" id="3.40.50.300:FF:000224">
    <property type="entry name" value="Energy-coupling factor transporter ATP-binding protein EcfA"/>
    <property type="match status" value="1"/>
</dbReference>
<comment type="caution">
    <text evidence="10">The sequence shown here is derived from an EMBL/GenBank/DDBJ whole genome shotgun (WGS) entry which is preliminary data.</text>
</comment>
<dbReference type="PROSITE" id="PS00211">
    <property type="entry name" value="ABC_TRANSPORTER_1"/>
    <property type="match status" value="1"/>
</dbReference>
<accession>A0A841GN53</accession>
<dbReference type="PANTHER" id="PTHR43553">
    <property type="entry name" value="HEAVY METAL TRANSPORTER"/>
    <property type="match status" value="1"/>
</dbReference>
<proteinExistence type="inferred from homology"/>
<dbReference type="InterPro" id="IPR050095">
    <property type="entry name" value="ECF_ABC_transporter_ATP-bd"/>
</dbReference>
<gene>
    <name evidence="10" type="ORF">HNP65_001886</name>
</gene>
<dbReference type="GO" id="GO:0016887">
    <property type="term" value="F:ATP hydrolysis activity"/>
    <property type="evidence" value="ECO:0007669"/>
    <property type="project" value="InterPro"/>
</dbReference>
<evidence type="ECO:0000256" key="2">
    <source>
        <dbReference type="ARBA" id="ARBA00005417"/>
    </source>
</evidence>
<dbReference type="SMART" id="SM00382">
    <property type="entry name" value="AAA"/>
    <property type="match status" value="1"/>
</dbReference>
<protein>
    <submittedName>
        <fullName evidence="10">Cobalt/nickel transport system ATP-binding protein</fullName>
    </submittedName>
</protein>
<evidence type="ECO:0000256" key="5">
    <source>
        <dbReference type="ARBA" id="ARBA00022741"/>
    </source>
</evidence>
<dbReference type="InterPro" id="IPR003439">
    <property type="entry name" value="ABC_transporter-like_ATP-bd"/>
</dbReference>
<dbReference type="PANTHER" id="PTHR43553:SF24">
    <property type="entry name" value="ENERGY-COUPLING FACTOR TRANSPORTER ATP-BINDING PROTEIN ECFA1"/>
    <property type="match status" value="1"/>
</dbReference>
<dbReference type="RefSeq" id="WP_184619987.1">
    <property type="nucleotide sequence ID" value="NZ_JACHEX010000007.1"/>
</dbReference>
<evidence type="ECO:0000256" key="7">
    <source>
        <dbReference type="ARBA" id="ARBA00022967"/>
    </source>
</evidence>
<comment type="similarity">
    <text evidence="2">Belongs to the ABC transporter superfamily.</text>
</comment>
<comment type="subcellular location">
    <subcellularLocation>
        <location evidence="1">Cell membrane</location>
    </subcellularLocation>
</comment>
<sequence length="242" mass="27739">MLKLENVYFSYESKNYILEDISLEFKKGLKIAILGRNGCGKTTLMLLCSGILKPKKGKIFIDDLEIKNPGLLKKHVGIVFQNPDTQLLAAKVYQDISFGLFNIGYEKQVVKKKVDEIISKLGIEHLKYRPTQFLSYGQKRLVSIADILVMEPEYIFLDEPEAYLDYKSFLKVQEIISELPKEGKSVIISTHDSDFAFEWADYIYVIDNKTVALHGTPDYVFSQVEILQEIGLKIPYAKRLEV</sequence>
<keyword evidence="3" id="KW-0813">Transport</keyword>
<evidence type="ECO:0000256" key="6">
    <source>
        <dbReference type="ARBA" id="ARBA00022840"/>
    </source>
</evidence>
<dbReference type="CDD" id="cd03225">
    <property type="entry name" value="ABC_cobalt_CbiO_domain1"/>
    <property type="match status" value="1"/>
</dbReference>
<dbReference type="Proteomes" id="UP000555828">
    <property type="component" value="Unassembled WGS sequence"/>
</dbReference>
<organism evidence="10 11">
    <name type="scientific">Thermosipho japonicus</name>
    <dbReference type="NCBI Taxonomy" id="90323"/>
    <lineage>
        <taxon>Bacteria</taxon>
        <taxon>Thermotogati</taxon>
        <taxon>Thermotogota</taxon>
        <taxon>Thermotogae</taxon>
        <taxon>Thermotogales</taxon>
        <taxon>Fervidobacteriaceae</taxon>
        <taxon>Thermosipho</taxon>
    </lineage>
</organism>
<dbReference type="InterPro" id="IPR017871">
    <property type="entry name" value="ABC_transporter-like_CS"/>
</dbReference>
<evidence type="ECO:0000259" key="9">
    <source>
        <dbReference type="PROSITE" id="PS50893"/>
    </source>
</evidence>
<dbReference type="GO" id="GO:0043190">
    <property type="term" value="C:ATP-binding cassette (ABC) transporter complex"/>
    <property type="evidence" value="ECO:0007669"/>
    <property type="project" value="TreeGrafter"/>
</dbReference>
<dbReference type="Pfam" id="PF00005">
    <property type="entry name" value="ABC_tran"/>
    <property type="match status" value="1"/>
</dbReference>
<name>A0A841GN53_9BACT</name>
<evidence type="ECO:0000256" key="4">
    <source>
        <dbReference type="ARBA" id="ARBA00022475"/>
    </source>
</evidence>
<dbReference type="GO" id="GO:0005524">
    <property type="term" value="F:ATP binding"/>
    <property type="evidence" value="ECO:0007669"/>
    <property type="project" value="UniProtKB-KW"/>
</dbReference>
<evidence type="ECO:0000256" key="8">
    <source>
        <dbReference type="ARBA" id="ARBA00023136"/>
    </source>
</evidence>
<dbReference type="InterPro" id="IPR015856">
    <property type="entry name" value="ABC_transpr_CbiO/EcfA_su"/>
</dbReference>
<keyword evidence="6 10" id="KW-0067">ATP-binding</keyword>
<keyword evidence="4" id="KW-1003">Cell membrane</keyword>